<keyword evidence="2" id="KW-1133">Transmembrane helix</keyword>
<dbReference type="GO" id="GO:0034220">
    <property type="term" value="P:monoatomic ion transmembrane transport"/>
    <property type="evidence" value="ECO:0007669"/>
    <property type="project" value="UniProtKB-KW"/>
</dbReference>
<dbReference type="EMBL" id="CM031830">
    <property type="protein sequence ID" value="KAG6706976.1"/>
    <property type="molecule type" value="Genomic_DNA"/>
</dbReference>
<evidence type="ECO:0000256" key="2">
    <source>
        <dbReference type="SAM" id="Phobius"/>
    </source>
</evidence>
<dbReference type="PANTHER" id="PTHR45651">
    <property type="entry name" value="CYCLIC NUCLEOTIDE-GATED ION CHANNEL 15-RELATED-RELATED"/>
    <property type="match status" value="1"/>
</dbReference>
<evidence type="ECO:0008006" key="5">
    <source>
        <dbReference type="Google" id="ProtNLM"/>
    </source>
</evidence>
<sequence length="605" mass="69818">MRSLVMRCFSFCKDRDIERQGPKNDDTGSEKKKTIKMAIGQAVNHLLTKTIIPNKAKFFSETAKLPAWCFHYFHWDVAFLVVCVVAIAVDPLFFYLPVINEATKCIAIDTTLKITAICVRSFLDLIALGDLVARKINNLKAPDMKCSDYVINILSILPVHQVLMPIIFSEMSTSKIENIGKFLHAVVVLQYVPRIFRIYRLWKIVNETIILPKKSTIVDASYKNLIPPKSFLVMKAGFNLLLYLVASHALGAFWYFFSIKRETTCWYKLACEHDIINGCSKDISLDCGAEGFGNYTFLNDFCSIENPNTTLFNFGIFEDARQSGILSSMDFPRKIMFCFWWGLRNLSSLGQNLQTSTYYWENCFTVLISIFGLLLFLYFIGNLQVYMQWEASNELEEIKSKWLKKKEQEKFCTIESWINTIGLPEKLKRMITDYVTPKLKDQNNDFDAENPFPHLSEEIRRQIKINLCLPLLQKVPKFQNESEELLSKITYEYLKQVQYNQNDFIVREKHRLDAMIFVVGGIVCTCSSNHADKTGCPEKCDLIGESLVEWVLESPKQSNPPSSEKNFKCLTKVEAFRLTARDLNDIFQLHQSKECGPYLRRIQSL</sequence>
<keyword evidence="2" id="KW-0812">Transmembrane</keyword>
<keyword evidence="1" id="KW-0407">Ion channel</keyword>
<organism evidence="3 4">
    <name type="scientific">Carya illinoinensis</name>
    <name type="common">Pecan</name>
    <dbReference type="NCBI Taxonomy" id="32201"/>
    <lineage>
        <taxon>Eukaryota</taxon>
        <taxon>Viridiplantae</taxon>
        <taxon>Streptophyta</taxon>
        <taxon>Embryophyta</taxon>
        <taxon>Tracheophyta</taxon>
        <taxon>Spermatophyta</taxon>
        <taxon>Magnoliopsida</taxon>
        <taxon>eudicotyledons</taxon>
        <taxon>Gunneridae</taxon>
        <taxon>Pentapetalae</taxon>
        <taxon>rosids</taxon>
        <taxon>fabids</taxon>
        <taxon>Fagales</taxon>
        <taxon>Juglandaceae</taxon>
        <taxon>Carya</taxon>
    </lineage>
</organism>
<keyword evidence="1" id="KW-0813">Transport</keyword>
<feature type="transmembrane region" description="Helical" evidence="2">
    <location>
        <begin position="149"/>
        <end position="168"/>
    </location>
</feature>
<proteinExistence type="predicted"/>
<dbReference type="PANTHER" id="PTHR45651:SF68">
    <property type="entry name" value="ION TRANSPORT DOMAIN-CONTAINING PROTEIN"/>
    <property type="match status" value="1"/>
</dbReference>
<feature type="transmembrane region" description="Helical" evidence="2">
    <location>
        <begin position="77"/>
        <end position="98"/>
    </location>
</feature>
<dbReference type="EMBL" id="CM031830">
    <property type="protein sequence ID" value="KAG6706982.1"/>
    <property type="molecule type" value="Genomic_DNA"/>
</dbReference>
<keyword evidence="2" id="KW-0472">Membrane</keyword>
<name>A0A922ES70_CARIL</name>
<dbReference type="Proteomes" id="UP000811246">
    <property type="component" value="Chromosome 6"/>
</dbReference>
<accession>A0A922ES70</accession>
<dbReference type="EMBL" id="CM031830">
    <property type="protein sequence ID" value="KAG6706983.1"/>
    <property type="molecule type" value="Genomic_DNA"/>
</dbReference>
<keyword evidence="1" id="KW-0406">Ion transport</keyword>
<reference evidence="3" key="1">
    <citation type="submission" date="2021-01" db="EMBL/GenBank/DDBJ databases">
        <authorList>
            <person name="Lovell J.T."/>
            <person name="Bentley N."/>
            <person name="Bhattarai G."/>
            <person name="Jenkins J.W."/>
            <person name="Sreedasyam A."/>
            <person name="Alarcon Y."/>
            <person name="Bock C."/>
            <person name="Boston L."/>
            <person name="Carlson J."/>
            <person name="Cervantes K."/>
            <person name="Clermont K."/>
            <person name="Krom N."/>
            <person name="Kubenka K."/>
            <person name="Mamidi S."/>
            <person name="Mattison C."/>
            <person name="Monteros M."/>
            <person name="Pisani C."/>
            <person name="Plott C."/>
            <person name="Rajasekar S."/>
            <person name="Rhein H.S."/>
            <person name="Rohla C."/>
            <person name="Song M."/>
            <person name="Hilaire R.S."/>
            <person name="Shu S."/>
            <person name="Wells L."/>
            <person name="Wang X."/>
            <person name="Webber J."/>
            <person name="Heerema R.J."/>
            <person name="Klein P."/>
            <person name="Conner P."/>
            <person name="Grauke L."/>
            <person name="Grimwood J."/>
            <person name="Schmutz J."/>
            <person name="Randall J.J."/>
        </authorList>
    </citation>
    <scope>NUCLEOTIDE SEQUENCE</scope>
    <source>
        <tissue evidence="3">Leaf</tissue>
    </source>
</reference>
<evidence type="ECO:0000313" key="4">
    <source>
        <dbReference type="Proteomes" id="UP000811246"/>
    </source>
</evidence>
<protein>
    <recommendedName>
        <fullName evidence="5">Cyclic nucleotide-binding domain-containing protein</fullName>
    </recommendedName>
</protein>
<evidence type="ECO:0000256" key="1">
    <source>
        <dbReference type="ARBA" id="ARBA00023303"/>
    </source>
</evidence>
<dbReference type="AlphaFoldDB" id="A0A922ES70"/>
<feature type="transmembrane region" description="Helical" evidence="2">
    <location>
        <begin position="358"/>
        <end position="380"/>
    </location>
</feature>
<gene>
    <name evidence="3" type="ORF">I3842_06G009400</name>
</gene>
<comment type="caution">
    <text evidence="3">The sequence shown here is derived from an EMBL/GenBank/DDBJ whole genome shotgun (WGS) entry which is preliminary data.</text>
</comment>
<evidence type="ECO:0000313" key="3">
    <source>
        <dbReference type="EMBL" id="KAG6706983.1"/>
    </source>
</evidence>
<dbReference type="GO" id="GO:0016020">
    <property type="term" value="C:membrane"/>
    <property type="evidence" value="ECO:0007669"/>
    <property type="project" value="UniProtKB-SubCell"/>
</dbReference>
<dbReference type="EMBL" id="CM031830">
    <property type="protein sequence ID" value="KAG6706977.1"/>
    <property type="molecule type" value="Genomic_DNA"/>
</dbReference>
<feature type="transmembrane region" description="Helical" evidence="2">
    <location>
        <begin position="238"/>
        <end position="257"/>
    </location>
</feature>
<dbReference type="EMBL" id="CM031830">
    <property type="protein sequence ID" value="KAG6706975.1"/>
    <property type="molecule type" value="Genomic_DNA"/>
</dbReference>